<comment type="caution">
    <text evidence="4">The sequence shown here is derived from an EMBL/GenBank/DDBJ whole genome shotgun (WGS) entry which is preliminary data.</text>
</comment>
<name>A0A397TTP0_9GLOM</name>
<feature type="domain" description="VWFA" evidence="3">
    <location>
        <begin position="8"/>
        <end position="118"/>
    </location>
</feature>
<dbReference type="Proteomes" id="UP000265703">
    <property type="component" value="Unassembled WGS sequence"/>
</dbReference>
<protein>
    <recommendedName>
        <fullName evidence="1">Integrator complex subunit 14</fullName>
    </recommendedName>
</protein>
<dbReference type="PANTHER" id="PTHR13532">
    <property type="match status" value="1"/>
</dbReference>
<dbReference type="STRING" id="658196.A0A397TTP0"/>
<dbReference type="CDD" id="cd00198">
    <property type="entry name" value="vWFA"/>
    <property type="match status" value="1"/>
</dbReference>
<reference evidence="4 5" key="1">
    <citation type="submission" date="2018-06" db="EMBL/GenBank/DDBJ databases">
        <title>Comparative genomics reveals the genomic features of Rhizophagus irregularis, R. cerebriforme, R. diaphanum and Gigaspora rosea, and their symbiotic lifestyle signature.</title>
        <authorList>
            <person name="Morin E."/>
            <person name="San Clemente H."/>
            <person name="Chen E.C.H."/>
            <person name="De La Providencia I."/>
            <person name="Hainaut M."/>
            <person name="Kuo A."/>
            <person name="Kohler A."/>
            <person name="Murat C."/>
            <person name="Tang N."/>
            <person name="Roy S."/>
            <person name="Loubradou J."/>
            <person name="Henrissat B."/>
            <person name="Grigoriev I.V."/>
            <person name="Corradi N."/>
            <person name="Roux C."/>
            <person name="Martin F.M."/>
        </authorList>
    </citation>
    <scope>NUCLEOTIDE SEQUENCE [LARGE SCALE GENOMIC DNA]</scope>
    <source>
        <strain evidence="4 5">DAOM 227022</strain>
    </source>
</reference>
<dbReference type="GO" id="GO:0032039">
    <property type="term" value="C:integrator complex"/>
    <property type="evidence" value="ECO:0007669"/>
    <property type="project" value="InterPro"/>
</dbReference>
<dbReference type="GO" id="GO:0034472">
    <property type="term" value="P:snRNA 3'-end processing"/>
    <property type="evidence" value="ECO:0007669"/>
    <property type="project" value="TreeGrafter"/>
</dbReference>
<dbReference type="PANTHER" id="PTHR13532:SF3">
    <property type="entry name" value="INTEGRATOR COMPLEX SUBUNIT 14"/>
    <property type="match status" value="1"/>
</dbReference>
<evidence type="ECO:0000259" key="3">
    <source>
        <dbReference type="Pfam" id="PF13519"/>
    </source>
</evidence>
<proteinExistence type="inferred from homology"/>
<dbReference type="InterPro" id="IPR036465">
    <property type="entry name" value="vWFA_dom_sf"/>
</dbReference>
<dbReference type="InterPro" id="IPR039841">
    <property type="entry name" value="INTS14"/>
</dbReference>
<organism evidence="4 5">
    <name type="scientific">Glomus cerebriforme</name>
    <dbReference type="NCBI Taxonomy" id="658196"/>
    <lineage>
        <taxon>Eukaryota</taxon>
        <taxon>Fungi</taxon>
        <taxon>Fungi incertae sedis</taxon>
        <taxon>Mucoromycota</taxon>
        <taxon>Glomeromycotina</taxon>
        <taxon>Glomeromycetes</taxon>
        <taxon>Glomerales</taxon>
        <taxon>Glomeraceae</taxon>
        <taxon>Glomus</taxon>
    </lineage>
</organism>
<keyword evidence="5" id="KW-1185">Reference proteome</keyword>
<evidence type="ECO:0000256" key="2">
    <source>
        <dbReference type="ARBA" id="ARBA00061449"/>
    </source>
</evidence>
<comment type="similarity">
    <text evidence="2">Belongs to the Integrator subunit 14 family.</text>
</comment>
<dbReference type="Gene3D" id="3.40.50.410">
    <property type="entry name" value="von Willebrand factor, type A domain"/>
    <property type="match status" value="1"/>
</dbReference>
<evidence type="ECO:0000313" key="4">
    <source>
        <dbReference type="EMBL" id="RIA98471.1"/>
    </source>
</evidence>
<dbReference type="SUPFAM" id="SSF53300">
    <property type="entry name" value="vWA-like"/>
    <property type="match status" value="1"/>
</dbReference>
<gene>
    <name evidence="4" type="ORF">C1645_114625</name>
</gene>
<dbReference type="OrthoDB" id="2374335at2759"/>
<dbReference type="AlphaFoldDB" id="A0A397TTP0"/>
<dbReference type="Pfam" id="PF13519">
    <property type="entry name" value="VWA_2"/>
    <property type="match status" value="1"/>
</dbReference>
<evidence type="ECO:0000313" key="5">
    <source>
        <dbReference type="Proteomes" id="UP000265703"/>
    </source>
</evidence>
<dbReference type="EMBL" id="QKYT01000015">
    <property type="protein sequence ID" value="RIA98471.1"/>
    <property type="molecule type" value="Genomic_DNA"/>
</dbReference>
<dbReference type="InterPro" id="IPR002035">
    <property type="entry name" value="VWF_A"/>
</dbReference>
<accession>A0A397TTP0</accession>
<evidence type="ECO:0000256" key="1">
    <source>
        <dbReference type="ARBA" id="ARBA00016816"/>
    </source>
</evidence>
<sequence>MSPFPEVTVILLDVSKNMLCPSNQLETKFDSSKSLILHFLQRYKLNTTSVISFDSNCQVLQDFTQDYNPFIMMLNDWDFQSDNPNQEMKLACKYVERYVTEKFGSDQACQIIILTDGHPPKGQVLLEEHEPQSIRFHNSSWKLHIICLADAITKSEHSQTSSQILEEYKKLLNRRIPLRITKNHPKGVYTLEKGGAFCYLPYPHFKDSILSMMDIILEKYFLPSKGLLLCGQLRFPIKVYPVLPDIEYIHEMTRTLSIVAFKSKEKLLGEPSLFRLWMFIDEEYDDQNIFPYYGNVSEKKIVSQLFG</sequence>